<feature type="transmembrane region" description="Helical" evidence="8">
    <location>
        <begin position="78"/>
        <end position="98"/>
    </location>
</feature>
<sequence length="147" mass="15857">MTILTNMLFSFLAAASFGIMYNVPKKLLIKCGTVGMAGWMAYYFLSENNVDPLASTVGASFTIAVIGHVYARLYKTPVIIFTIAGIIPLVPGGTAYRAMRAFVQNDYGNAMSLAAKAFMISGSIALGLILSDVFYQLLIRKKVPVGK</sequence>
<evidence type="ECO:0000256" key="5">
    <source>
        <dbReference type="ARBA" id="ARBA00022989"/>
    </source>
</evidence>
<evidence type="ECO:0000313" key="11">
    <source>
        <dbReference type="Proteomes" id="UP000076935"/>
    </source>
</evidence>
<dbReference type="GO" id="GO:0005886">
    <property type="term" value="C:plasma membrane"/>
    <property type="evidence" value="ECO:0007669"/>
    <property type="project" value="UniProtKB-SubCell"/>
</dbReference>
<keyword evidence="11" id="KW-1185">Reference proteome</keyword>
<keyword evidence="5 8" id="KW-1133">Transmembrane helix</keyword>
<organism evidence="10 11">
    <name type="scientific">Domibacillus aminovorans</name>
    <dbReference type="NCBI Taxonomy" id="29332"/>
    <lineage>
        <taxon>Bacteria</taxon>
        <taxon>Bacillati</taxon>
        <taxon>Bacillota</taxon>
        <taxon>Bacilli</taxon>
        <taxon>Bacillales</taxon>
        <taxon>Bacillaceae</taxon>
        <taxon>Domibacillus</taxon>
    </lineage>
</organism>
<evidence type="ECO:0000256" key="6">
    <source>
        <dbReference type="ARBA" id="ARBA00023136"/>
    </source>
</evidence>
<evidence type="ECO:0000256" key="3">
    <source>
        <dbReference type="ARBA" id="ARBA00022519"/>
    </source>
</evidence>
<reference evidence="10 11" key="1">
    <citation type="submission" date="2016-01" db="EMBL/GenBank/DDBJ databases">
        <title>Investigation of taxonomic status of Bacillus aminovorans.</title>
        <authorList>
            <person name="Verma A."/>
            <person name="Pal Y."/>
            <person name="Krishnamurthi S."/>
        </authorList>
    </citation>
    <scope>NUCLEOTIDE SEQUENCE [LARGE SCALE GENOMIC DNA]</scope>
    <source>
        <strain evidence="10 11">DSM 1314</strain>
    </source>
</reference>
<dbReference type="Pfam" id="PF12821">
    <property type="entry name" value="ThrE_2"/>
    <property type="match status" value="1"/>
</dbReference>
<comment type="subcellular location">
    <subcellularLocation>
        <location evidence="1">Cell membrane</location>
        <topology evidence="1">Multi-pass membrane protein</topology>
    </subcellularLocation>
</comment>
<name>A0A177KZH9_9BACI</name>
<dbReference type="InterPro" id="IPR050539">
    <property type="entry name" value="ThrE_Dicarb/AminoAcid_Exp"/>
</dbReference>
<keyword evidence="6 8" id="KW-0472">Membrane</keyword>
<dbReference type="PANTHER" id="PTHR34390">
    <property type="entry name" value="UPF0442 PROTEIN YJJB-RELATED"/>
    <property type="match status" value="1"/>
</dbReference>
<gene>
    <name evidence="10" type="ORF">AWH49_03885</name>
</gene>
<dbReference type="STRING" id="29332.AWH48_07075"/>
<protein>
    <recommendedName>
        <fullName evidence="9">Threonine/Serine exporter ThrE domain-containing protein</fullName>
    </recommendedName>
</protein>
<keyword evidence="4 8" id="KW-0812">Transmembrane</keyword>
<evidence type="ECO:0000313" key="10">
    <source>
        <dbReference type="EMBL" id="OAH58819.1"/>
    </source>
</evidence>
<feature type="domain" description="Threonine/Serine exporter ThrE" evidence="9">
    <location>
        <begin position="6"/>
        <end position="133"/>
    </location>
</feature>
<feature type="transmembrane region" description="Helical" evidence="8">
    <location>
        <begin position="118"/>
        <end position="138"/>
    </location>
</feature>
<dbReference type="RefSeq" id="WP_063966587.1">
    <property type="nucleotide sequence ID" value="NZ_JBCNAN010000007.1"/>
</dbReference>
<proteinExistence type="inferred from homology"/>
<evidence type="ECO:0000259" key="9">
    <source>
        <dbReference type="Pfam" id="PF12821"/>
    </source>
</evidence>
<dbReference type="EMBL" id="LQWY01000067">
    <property type="protein sequence ID" value="OAH58819.1"/>
    <property type="molecule type" value="Genomic_DNA"/>
</dbReference>
<dbReference type="AlphaFoldDB" id="A0A177KZH9"/>
<dbReference type="PANTHER" id="PTHR34390:SF1">
    <property type="entry name" value="SUCCINATE TRANSPORTER SUBUNIT YJJB-RELATED"/>
    <property type="match status" value="1"/>
</dbReference>
<evidence type="ECO:0000256" key="7">
    <source>
        <dbReference type="ARBA" id="ARBA00034125"/>
    </source>
</evidence>
<dbReference type="InterPro" id="IPR024528">
    <property type="entry name" value="ThrE_2"/>
</dbReference>
<comment type="similarity">
    <text evidence="7">Belongs to the ThrE exporter (TC 2.A.79) family.</text>
</comment>
<feature type="transmembrane region" description="Helical" evidence="8">
    <location>
        <begin position="6"/>
        <end position="23"/>
    </location>
</feature>
<accession>A0A177KZH9</accession>
<comment type="caution">
    <text evidence="10">The sequence shown here is derived from an EMBL/GenBank/DDBJ whole genome shotgun (WGS) entry which is preliminary data.</text>
</comment>
<dbReference type="Proteomes" id="UP000076935">
    <property type="component" value="Unassembled WGS sequence"/>
</dbReference>
<evidence type="ECO:0000256" key="4">
    <source>
        <dbReference type="ARBA" id="ARBA00022692"/>
    </source>
</evidence>
<keyword evidence="3" id="KW-0997">Cell inner membrane</keyword>
<dbReference type="GO" id="GO:0015744">
    <property type="term" value="P:succinate transport"/>
    <property type="evidence" value="ECO:0007669"/>
    <property type="project" value="TreeGrafter"/>
</dbReference>
<evidence type="ECO:0000256" key="8">
    <source>
        <dbReference type="SAM" id="Phobius"/>
    </source>
</evidence>
<evidence type="ECO:0000256" key="1">
    <source>
        <dbReference type="ARBA" id="ARBA00004651"/>
    </source>
</evidence>
<evidence type="ECO:0000256" key="2">
    <source>
        <dbReference type="ARBA" id="ARBA00022475"/>
    </source>
</evidence>
<keyword evidence="2" id="KW-1003">Cell membrane</keyword>
<feature type="transmembrane region" description="Helical" evidence="8">
    <location>
        <begin position="52"/>
        <end position="71"/>
    </location>
</feature>